<organism evidence="2">
    <name type="scientific">Cladocopium goreaui</name>
    <dbReference type="NCBI Taxonomy" id="2562237"/>
    <lineage>
        <taxon>Eukaryota</taxon>
        <taxon>Sar</taxon>
        <taxon>Alveolata</taxon>
        <taxon>Dinophyceae</taxon>
        <taxon>Suessiales</taxon>
        <taxon>Symbiodiniaceae</taxon>
        <taxon>Cladocopium</taxon>
    </lineage>
</organism>
<feature type="compositionally biased region" description="Polar residues" evidence="1">
    <location>
        <begin position="517"/>
        <end position="530"/>
    </location>
</feature>
<keyword evidence="4" id="KW-1185">Reference proteome</keyword>
<gene>
    <name evidence="2" type="ORF">C1SCF055_LOCUS31975</name>
</gene>
<accession>A0A9P1GDG6</accession>
<feature type="region of interest" description="Disordered" evidence="1">
    <location>
        <begin position="1589"/>
        <end position="1623"/>
    </location>
</feature>
<proteinExistence type="predicted"/>
<dbReference type="Proteomes" id="UP001152797">
    <property type="component" value="Unassembled WGS sequence"/>
</dbReference>
<dbReference type="EMBL" id="CAMXCT020003799">
    <property type="protein sequence ID" value="CAL1159704.1"/>
    <property type="molecule type" value="Genomic_DNA"/>
</dbReference>
<protein>
    <submittedName>
        <fullName evidence="3">Protein MAK16-like A</fullName>
    </submittedName>
</protein>
<reference evidence="2" key="1">
    <citation type="submission" date="2022-10" db="EMBL/GenBank/DDBJ databases">
        <authorList>
            <person name="Chen Y."/>
            <person name="Dougan E. K."/>
            <person name="Chan C."/>
            <person name="Rhodes N."/>
            <person name="Thang M."/>
        </authorList>
    </citation>
    <scope>NUCLEOTIDE SEQUENCE</scope>
</reference>
<dbReference type="OrthoDB" id="445666at2759"/>
<comment type="caution">
    <text evidence="2">The sequence shown here is derived from an EMBL/GenBank/DDBJ whole genome shotgun (WGS) entry which is preliminary data.</text>
</comment>
<reference evidence="3 4" key="2">
    <citation type="submission" date="2024-05" db="EMBL/GenBank/DDBJ databases">
        <authorList>
            <person name="Chen Y."/>
            <person name="Shah S."/>
            <person name="Dougan E. K."/>
            <person name="Thang M."/>
            <person name="Chan C."/>
        </authorList>
    </citation>
    <scope>NUCLEOTIDE SEQUENCE [LARGE SCALE GENOMIC DNA]</scope>
</reference>
<sequence>MQSLPQSDIESLQQQCPVEIPRAVAKQALERFPGDMPRAIAEACRLVCSPRRGRSRSPVLPSSQLLVPSPPVLLPVEDRVAEFWRARRQVLETTVATLYSQHQQLNPRDTRALAALFHALPRDWPVQPHHFSLSLGLLFDHELELWRQRAADSVTFQGTIKDAWNSQLNVMKLLPFFLAVLSIFAERAGIAREFPAGFALTIAPWLCHRSLHICFNPLKPEHEVRPRLFALLVAESNCGKSPFFRQLVDAVFVSHCPSRPCLVDTFPDKFVSPGPGKDKTLFVQQCTNSDFARRMKASHGHLCWVSEEAWSALDIAWAKGKGRVAHSDRKVQHSFLQNTQNGNSYGPMSINAEQFFVPTTNFAFFHAGQPKVVHDYWGQAFMKDCPFGGMGWEFRPTFLWPRDQPEDDPENPHVTFSGAARFLLDIFARLCMSYGQTLDLMSFESAPIPVSDPAAAMWSKFRHQAEKDKDTVPSCAAGAVGKHCFTTTSHIAACHLLQQAFLDIKDGRADLDCLRDPTSQSAPVALQPSSLRRKPASPASPAEATGSPQELSEPPPQNADEEALGILLQRCQEQSHINIKNANQILPRRLGFRSDQQAICRLFDIAAQHHAGVREGSPGAALRLRLTLPNIDSTFRQRLNLQLSRPSTAAAECPPMAGAGKRARRAQEADENPPAEEKDAGRKKKLEKKELVPPVHVAVDPLTSIAVEQALNAALQNNPERVHGKPFQVKCTPVSRKKGHRFPLSPAIANILSELSVPDSLWSSAPAMEGSGQRALDVLASACYPFASLASMSFSLISYSLLEASWKRNTAADNEVRLPPMAGAAGLVASVEFHRLGAGLVVVSDTGVLPHTCHGSFPIMRGGAKGRGRGPAQPKAKAKAEPAPKRVGRPRKAAAPERSLETPNTVLEQGFGGRPEFLAAQKDWAATLLPDRRIAVRHQWYDYNKGYKLFLWCNSCTKCATRGGWSAYCTYNLVDRTLSRCYTPSNAHGSFDQVRKWNELTAQTEHALKEHMKHNRNVFTQDLLSIVEKHQPERPIDEKFLLVWRKNHRVNTGPKVSHRTWRVFDWHQLLRSVPSLSSVVQAIPNRLAVVSHDLSPNSTSVVFVNPALFVETLGRLSNKAYLKLCGDGTFRLMEDGWVLLNLGVLARHYAPVNGTYAFRSSYWPLLFAVVNKEAKQTYKALFDAGKACARECMDLDLAPRVVQYHSDWHTGEDAARKECFPDSMRVADFAHFMGACVRPRQRPVRDETIQAYRAGFPQTMRKHALDKTWVSYLVTWVYALRACPSAFLFHAVVERILEKMQEANEVACARAMRQHYLTSVPAASFRIRHHECLTLADWWAGLCRLQPGSASGTQAQESWHRHKLKKHIRHLRQDLPTFLKSLESFTSSRLDQLRLQGPELPDMPVEPFPDKFVLYDSDALTKLGRSSAMQYHRTAAFEVFADELGGVWYCMRKTLAQYDKQRGKWIAATDNKVMKPAAGLSQHLRSLYLAWDDPSLFVPLRLLGCTADGSLDLEPLRRILSNHVLVLQGQVAEQFWHVQVADGRAPSYRQVACFGCTTFAIHGSCEHVHAAWLHSGHICMDRAEMPVLGNPKKKRQQVPSILRPTQKRARSSASAPAGPSAPSDGLKSLLTELGFASFWPSFFKEQVNISILASWDLAAMKAYFPDIGGGPASQILRACKQRVRHLVQGLIARKYHR</sequence>
<feature type="region of interest" description="Disordered" evidence="1">
    <location>
        <begin position="860"/>
        <end position="899"/>
    </location>
</feature>
<evidence type="ECO:0000313" key="4">
    <source>
        <dbReference type="Proteomes" id="UP001152797"/>
    </source>
</evidence>
<name>A0A9P1GDG6_9DINO</name>
<feature type="compositionally biased region" description="Low complexity" evidence="1">
    <location>
        <begin position="1611"/>
        <end position="1623"/>
    </location>
</feature>
<dbReference type="EMBL" id="CAMXCT010003799">
    <property type="protein sequence ID" value="CAI4006329.1"/>
    <property type="molecule type" value="Genomic_DNA"/>
</dbReference>
<feature type="region of interest" description="Disordered" evidence="1">
    <location>
        <begin position="517"/>
        <end position="558"/>
    </location>
</feature>
<evidence type="ECO:0000256" key="1">
    <source>
        <dbReference type="SAM" id="MobiDB-lite"/>
    </source>
</evidence>
<feature type="region of interest" description="Disordered" evidence="1">
    <location>
        <begin position="646"/>
        <end position="689"/>
    </location>
</feature>
<evidence type="ECO:0000313" key="3">
    <source>
        <dbReference type="EMBL" id="CAL4793641.1"/>
    </source>
</evidence>
<evidence type="ECO:0000313" key="2">
    <source>
        <dbReference type="EMBL" id="CAI4006329.1"/>
    </source>
</evidence>
<dbReference type="EMBL" id="CAMXCT030003799">
    <property type="protein sequence ID" value="CAL4793641.1"/>
    <property type="molecule type" value="Genomic_DNA"/>
</dbReference>